<dbReference type="EMBL" id="BART01006102">
    <property type="protein sequence ID" value="GAG57807.1"/>
    <property type="molecule type" value="Genomic_DNA"/>
</dbReference>
<organism evidence="2">
    <name type="scientific">marine sediment metagenome</name>
    <dbReference type="NCBI Taxonomy" id="412755"/>
    <lineage>
        <taxon>unclassified sequences</taxon>
        <taxon>metagenomes</taxon>
        <taxon>ecological metagenomes</taxon>
    </lineage>
</organism>
<feature type="domain" description="ChsH2 C-terminal OB-fold" evidence="1">
    <location>
        <begin position="38"/>
        <end position="96"/>
    </location>
</feature>
<dbReference type="InterPro" id="IPR012340">
    <property type="entry name" value="NA-bd_OB-fold"/>
</dbReference>
<dbReference type="SUPFAM" id="SSF50249">
    <property type="entry name" value="Nucleic acid-binding proteins"/>
    <property type="match status" value="1"/>
</dbReference>
<sequence>MNSKEKIIWKKCNNCGLLQHSSHLRCLKCKHETFKRITASGSAKLLTYTILRAPPAEFRDKLQYALGVLEFENGVKALGQITPHDHLNVGMMMKPVYKKICNNLDGKEVYGYAFEQII</sequence>
<dbReference type="AlphaFoldDB" id="X0ZI38"/>
<dbReference type="InterPro" id="IPR002878">
    <property type="entry name" value="ChsH2_C"/>
</dbReference>
<proteinExistence type="predicted"/>
<reference evidence="2" key="1">
    <citation type="journal article" date="2014" name="Front. Microbiol.">
        <title>High frequency of phylogenetically diverse reductive dehalogenase-homologous genes in deep subseafloor sedimentary metagenomes.</title>
        <authorList>
            <person name="Kawai M."/>
            <person name="Futagami T."/>
            <person name="Toyoda A."/>
            <person name="Takaki Y."/>
            <person name="Nishi S."/>
            <person name="Hori S."/>
            <person name="Arai W."/>
            <person name="Tsubouchi T."/>
            <person name="Morono Y."/>
            <person name="Uchiyama I."/>
            <person name="Ito T."/>
            <person name="Fujiyama A."/>
            <person name="Inagaki F."/>
            <person name="Takami H."/>
        </authorList>
    </citation>
    <scope>NUCLEOTIDE SEQUENCE</scope>
    <source>
        <strain evidence="2">Expedition CK06-06</strain>
    </source>
</reference>
<comment type="caution">
    <text evidence="2">The sequence shown here is derived from an EMBL/GenBank/DDBJ whole genome shotgun (WGS) entry which is preliminary data.</text>
</comment>
<gene>
    <name evidence="2" type="ORF">S01H4_13881</name>
</gene>
<evidence type="ECO:0000259" key="1">
    <source>
        <dbReference type="Pfam" id="PF01796"/>
    </source>
</evidence>
<name>X0ZI38_9ZZZZ</name>
<dbReference type="PANTHER" id="PTHR34075:SF5">
    <property type="entry name" value="BLR3430 PROTEIN"/>
    <property type="match status" value="1"/>
</dbReference>
<protein>
    <recommendedName>
        <fullName evidence="1">ChsH2 C-terminal OB-fold domain-containing protein</fullName>
    </recommendedName>
</protein>
<dbReference type="InterPro" id="IPR052513">
    <property type="entry name" value="Thioester_dehydratase-like"/>
</dbReference>
<dbReference type="PANTHER" id="PTHR34075">
    <property type="entry name" value="BLR3430 PROTEIN"/>
    <property type="match status" value="1"/>
</dbReference>
<accession>X0ZI38</accession>
<evidence type="ECO:0000313" key="2">
    <source>
        <dbReference type="EMBL" id="GAG57807.1"/>
    </source>
</evidence>
<dbReference type="Pfam" id="PF01796">
    <property type="entry name" value="OB_ChsH2_C"/>
    <property type="match status" value="1"/>
</dbReference>